<feature type="compositionally biased region" description="Basic and acidic residues" evidence="4">
    <location>
        <begin position="396"/>
        <end position="422"/>
    </location>
</feature>
<comment type="similarity">
    <text evidence="3">Belongs to the DOP1 family.</text>
</comment>
<feature type="domain" description="DOP1 N-terminal" evidence="5">
    <location>
        <begin position="3"/>
        <end position="276"/>
    </location>
</feature>
<evidence type="ECO:0000256" key="2">
    <source>
        <dbReference type="ARBA" id="ARBA00022927"/>
    </source>
</evidence>
<dbReference type="GO" id="GO:0005829">
    <property type="term" value="C:cytosol"/>
    <property type="evidence" value="ECO:0007669"/>
    <property type="project" value="GOC"/>
</dbReference>
<evidence type="ECO:0000313" key="7">
    <source>
        <dbReference type="EMBL" id="KAF9762233.1"/>
    </source>
</evidence>
<dbReference type="EMBL" id="SBJO01000197">
    <property type="protein sequence ID" value="KAF9762233.1"/>
    <property type="molecule type" value="Genomic_DNA"/>
</dbReference>
<feature type="region of interest" description="Disordered" evidence="4">
    <location>
        <begin position="396"/>
        <end position="436"/>
    </location>
</feature>
<feature type="domain" description="DOP1-like C-terminal" evidence="6">
    <location>
        <begin position="1283"/>
        <end position="1508"/>
    </location>
</feature>
<keyword evidence="2" id="KW-0653">Protein transport</keyword>
<gene>
    <name evidence="7" type="primary">DOP1A</name>
    <name evidence="7" type="ORF">NGRA_2150</name>
</gene>
<accession>A0A9P6GYN4</accession>
<evidence type="ECO:0000259" key="5">
    <source>
        <dbReference type="Pfam" id="PF04118"/>
    </source>
</evidence>
<dbReference type="GO" id="GO:0015031">
    <property type="term" value="P:protein transport"/>
    <property type="evidence" value="ECO:0007669"/>
    <property type="project" value="UniProtKB-KW"/>
</dbReference>
<proteinExistence type="inferred from homology"/>
<evidence type="ECO:0000256" key="4">
    <source>
        <dbReference type="SAM" id="MobiDB-lite"/>
    </source>
</evidence>
<dbReference type="OrthoDB" id="297643at2759"/>
<keyword evidence="8" id="KW-1185">Reference proteome</keyword>
<dbReference type="InterPro" id="IPR056457">
    <property type="entry name" value="DOP1_C"/>
</dbReference>
<dbReference type="PANTHER" id="PTHR14042">
    <property type="entry name" value="DOPEY-RELATED"/>
    <property type="match status" value="1"/>
</dbReference>
<evidence type="ECO:0000256" key="1">
    <source>
        <dbReference type="ARBA" id="ARBA00022448"/>
    </source>
</evidence>
<keyword evidence="1" id="KW-0813">Transport</keyword>
<sequence length="1611" mass="188622">MNSKNQKYIVEITKKLESFKNAKEWSDFISLLASLDSTIKTYALPYVPRKELLSKRLEQCLNPLLPAGVHNKALETFSIIFETISKKELEDNFGIYTLGLFTFASHSRLLVINHYLDVIEKHIVPFGKNIEVYTPNIIMGLLPPLESRVNEFYNRAFLILNNFKSKIDEHVFYTAMWNLFLSDPGVRLPIVNYLLDTPIDVEKMAGDKELVIRALCKGLASKEALVLRGTLDVISNMFPLNTRELTNNYKYDLLEGMLRIFLRRDLSLNKRVFAWMGYRDNTDNQNIRLLKNTLVRYLNNEKDLLVFFKIFITLSSKSRISEQILESLLFKVLFQLKKQENLYSQRTNKLGEVELSKEASDVRSFSKSFLSEDLDVLWKIFYLKLQCSIEKDQVCDEKKSDEEKSDDDRPENYKPENCKPESESEENNLEDTKSQLDSKKTILPVDQDALKALEDFSSISIKDSLVSEINYEDLSADTSKGILEDMSCSDILYYIDFCCENYKVFDDNVSSTHLPILVLLILKHRECFDRKVLQDFLKHNTKRIKLESQQATDIDTEIFEKIDKFYKEEDVNILLGIQSGFVKSLIEYLHVLAFQDIENAHSFYIDFILNHRKEFIFDEYVKKYYDTMIDASLKTIGNSLRLFHFYGASCVKAEKLFIELWDRFCRQKIDQKPDVLGFKQPKWDISLDSEMMPQVSLNTNHQSNIRNFLKEDTNLPESVYLPKEGYPQDGHDKDYDYEKKAMDKKFIVVLIYDYNLLFRQKYEKYLLRKVSEDTKHNICLFIHYLFELENNTEYYFYNLFFIINNKISGRDPVITALIKSLVNFEDAYLFLVKKFESSSVLSKDFIYIDEPNLNQIKGIVKCLKNMISYSRRFREMLKTSTVEYSSCLFGEKKYRAKTFVYKILEYIFLCEIDIKSNIDNMSKIEIKYKERSQRSAESLYREIKIDCIKLIMNLLVLKVIDKNDVSEGDLPAIVSLLQVYRLDPAIILPSSILIRASGKQNLLVEFSSILDSKCFYYYDFLEFIFQLPVNQKKLILSSILSKVGKDNYGLMIKYEIIKEIIVVEDSSLDWSSIVQGIIKDAISFYEEDMSTIYTADDVVDRRSSAELLFSNSINQTFGIEHNKKFITFNSHTMDIKVRAIIKTANLIYSKLSGYFIEHLISLPFPKKFVKDLDFKAILFSNILSNILSSYNHERIFSFMLELEKVLSKEEKEEAYSISKHTLLQIINYRTETHPSTLLFLLKIFSSHKEGYEEVSSFLTIIYQSISYIQKNLDSRKAVIHSDFLEYSKIMSFLSNINYTEKIKSAHQTYIGFLIELMRHQDRVVSTCALGEMMVLSNNRSITESMWAKDFMEYFNQPDFFALNIEQKSILVGKVADYKIEVIDDLIARLNSSFFVSQASDISTKCTVLQRMAFLIFSASYDRYSSFNIKLIEIIPNLIQHSSNKIRKSVLFLIRVMLYRIKHSRLSTIFPILFTELLSILGRICDEDNEVIIEAFKILDMVFFLNTQEVLEFRNVLTSSLEVYHEEDTESNVTLFEKTFFKLKKRFDLEFEKNFTIKSKRSLFISIKYPDMNEIGKFLELSSEYYLAQDKHCQDVDKEETDAFIMAEFKNC</sequence>
<dbReference type="Pfam" id="PF04118">
    <property type="entry name" value="Dopey_N"/>
    <property type="match status" value="1"/>
</dbReference>
<evidence type="ECO:0000256" key="3">
    <source>
        <dbReference type="ARBA" id="ARBA00046326"/>
    </source>
</evidence>
<dbReference type="InterPro" id="IPR040314">
    <property type="entry name" value="DOP1"/>
</dbReference>
<dbReference type="InterPro" id="IPR007249">
    <property type="entry name" value="DOP1_N"/>
</dbReference>
<dbReference type="GO" id="GO:0005768">
    <property type="term" value="C:endosome"/>
    <property type="evidence" value="ECO:0007669"/>
    <property type="project" value="TreeGrafter"/>
</dbReference>
<evidence type="ECO:0000259" key="6">
    <source>
        <dbReference type="Pfam" id="PF24598"/>
    </source>
</evidence>
<evidence type="ECO:0000313" key="8">
    <source>
        <dbReference type="Proteomes" id="UP000740883"/>
    </source>
</evidence>
<organism evidence="7 8">
    <name type="scientific">Nosema granulosis</name>
    <dbReference type="NCBI Taxonomy" id="83296"/>
    <lineage>
        <taxon>Eukaryota</taxon>
        <taxon>Fungi</taxon>
        <taxon>Fungi incertae sedis</taxon>
        <taxon>Microsporidia</taxon>
        <taxon>Nosematidae</taxon>
        <taxon>Nosema</taxon>
    </lineage>
</organism>
<dbReference type="Pfam" id="PF24598">
    <property type="entry name" value="DOP1_C"/>
    <property type="match status" value="1"/>
</dbReference>
<dbReference type="PANTHER" id="PTHR14042:SF24">
    <property type="entry name" value="PROTEIN DOPEY-1 HOMOLOG"/>
    <property type="match status" value="1"/>
</dbReference>
<comment type="caution">
    <text evidence="7">The sequence shown here is derived from an EMBL/GenBank/DDBJ whole genome shotgun (WGS) entry which is preliminary data.</text>
</comment>
<dbReference type="GO" id="GO:0006895">
    <property type="term" value="P:Golgi to endosome transport"/>
    <property type="evidence" value="ECO:0007669"/>
    <property type="project" value="InterPro"/>
</dbReference>
<dbReference type="Proteomes" id="UP000740883">
    <property type="component" value="Unassembled WGS sequence"/>
</dbReference>
<dbReference type="GO" id="GO:0005802">
    <property type="term" value="C:trans-Golgi network"/>
    <property type="evidence" value="ECO:0007669"/>
    <property type="project" value="TreeGrafter"/>
</dbReference>
<name>A0A9P6GYN4_9MICR</name>
<protein>
    <submittedName>
        <fullName evidence="7">Protein dopey-1</fullName>
    </submittedName>
</protein>
<reference evidence="7 8" key="1">
    <citation type="journal article" date="2020" name="Genome Biol. Evol.">
        <title>Comparative genomics of strictly vertically transmitted, feminizing microsporidia endosymbionts of amphipod crustaceans.</title>
        <authorList>
            <person name="Cormier A."/>
            <person name="Chebbi M.A."/>
            <person name="Giraud I."/>
            <person name="Wattier R."/>
            <person name="Teixeira M."/>
            <person name="Gilbert C."/>
            <person name="Rigaud T."/>
            <person name="Cordaux R."/>
        </authorList>
    </citation>
    <scope>NUCLEOTIDE SEQUENCE [LARGE SCALE GENOMIC DNA]</scope>
    <source>
        <strain evidence="7 8">Ou3-Ou53</strain>
    </source>
</reference>